<dbReference type="PANTHER" id="PTHR38471">
    <property type="entry name" value="FOUR HELIX BUNDLE PROTEIN"/>
    <property type="match status" value="1"/>
</dbReference>
<dbReference type="NCBIfam" id="TIGR02436">
    <property type="entry name" value="four helix bundle protein"/>
    <property type="match status" value="1"/>
</dbReference>
<dbReference type="PANTHER" id="PTHR38471:SF2">
    <property type="entry name" value="FOUR HELIX BUNDLE PROTEIN"/>
    <property type="match status" value="1"/>
</dbReference>
<dbReference type="EMBL" id="PCRS01000010">
    <property type="protein sequence ID" value="PIP25070.1"/>
    <property type="molecule type" value="Genomic_DNA"/>
</dbReference>
<dbReference type="Pfam" id="PF05635">
    <property type="entry name" value="23S_rRNA_IVP"/>
    <property type="match status" value="1"/>
</dbReference>
<organism evidence="1 2">
    <name type="scientific">Candidatus Nealsonbacteria bacterium CG23_combo_of_CG06-09_8_20_14_all_36_12</name>
    <dbReference type="NCBI Taxonomy" id="1974718"/>
    <lineage>
        <taxon>Bacteria</taxon>
        <taxon>Candidatus Nealsoniibacteriota</taxon>
    </lineage>
</organism>
<dbReference type="InterPro" id="IPR036583">
    <property type="entry name" value="23S_rRNA_IVS_sf"/>
</dbReference>
<dbReference type="AlphaFoldDB" id="A0A2G9Z0R1"/>
<protein>
    <submittedName>
        <fullName evidence="1">Four helix bundle protein</fullName>
    </submittedName>
</protein>
<gene>
    <name evidence="1" type="ORF">COX34_00695</name>
</gene>
<dbReference type="InterPro" id="IPR012657">
    <property type="entry name" value="23S_rRNA-intervening_sequence"/>
</dbReference>
<dbReference type="Gene3D" id="1.20.1440.60">
    <property type="entry name" value="23S rRNA-intervening sequence"/>
    <property type="match status" value="1"/>
</dbReference>
<sequence length="92" mass="10247">MLLAISVAKQLIDSSGSIGANIVEARNARTRKEFTSSLGISFKEAKETKYWLEIAGKSRLGERDKNVNLYKECDEICKILGKSIGKLKNKIE</sequence>
<proteinExistence type="predicted"/>
<dbReference type="Proteomes" id="UP000228681">
    <property type="component" value="Unassembled WGS sequence"/>
</dbReference>
<name>A0A2G9Z0R1_9BACT</name>
<comment type="caution">
    <text evidence="1">The sequence shown here is derived from an EMBL/GenBank/DDBJ whole genome shotgun (WGS) entry which is preliminary data.</text>
</comment>
<evidence type="ECO:0000313" key="2">
    <source>
        <dbReference type="Proteomes" id="UP000228681"/>
    </source>
</evidence>
<accession>A0A2G9Z0R1</accession>
<evidence type="ECO:0000313" key="1">
    <source>
        <dbReference type="EMBL" id="PIP25070.1"/>
    </source>
</evidence>
<reference evidence="1 2" key="1">
    <citation type="submission" date="2017-09" db="EMBL/GenBank/DDBJ databases">
        <title>Depth-based differentiation of microbial function through sediment-hosted aquifers and enrichment of novel symbionts in the deep terrestrial subsurface.</title>
        <authorList>
            <person name="Probst A.J."/>
            <person name="Ladd B."/>
            <person name="Jarett J.K."/>
            <person name="Geller-Mcgrath D.E."/>
            <person name="Sieber C.M."/>
            <person name="Emerson J.B."/>
            <person name="Anantharaman K."/>
            <person name="Thomas B.C."/>
            <person name="Malmstrom R."/>
            <person name="Stieglmeier M."/>
            <person name="Klingl A."/>
            <person name="Woyke T."/>
            <person name="Ryan C.M."/>
            <person name="Banfield J.F."/>
        </authorList>
    </citation>
    <scope>NUCLEOTIDE SEQUENCE [LARGE SCALE GENOMIC DNA]</scope>
    <source>
        <strain evidence="1">CG23_combo_of_CG06-09_8_20_14_all_36_12</strain>
    </source>
</reference>
<dbReference type="SUPFAM" id="SSF158446">
    <property type="entry name" value="IVS-encoded protein-like"/>
    <property type="match status" value="1"/>
</dbReference>